<dbReference type="GO" id="GO:0003677">
    <property type="term" value="F:DNA binding"/>
    <property type="evidence" value="ECO:0007669"/>
    <property type="project" value="UniProtKB-KW"/>
</dbReference>
<sequence length="1612" mass="190794">MQDLPIYQSQYSQQFFNDFPFYKELTNYKGNKIKQVPIIRLFGANKYGQKCCLNIHKVQLLFIQICFNFQQKVFSLFLYQIRKFRRNIGKKQYLFYIQSKIFFFFYQKKQKKIYKKDDYLIQFGQQLDEILDKLLNIKQGIKSIEHVKRKDIYGFYKKEQSFLKILYINPSHNKKIQEILTNGALNNIKYQIYEGHLTFFMHFYSDNCIFGMKEITVMNFKFRINCQEYEVDCFEKIKVSLMQRNKVVGQIENQQVNLKVDFSENNIFSNQIKKSTCYIEADVEYNNIINILDFIEENGDLQKFVFSQAINDLWEDEQKRRQIFKIEQKLNVFENKQIMIQVDDIVNQMFKNDQVRFKLQRLAQFKAKQQKNGIYMPFQSIECFINSKQNEQNIIKINFQNKFQEYKNRKQEILQILIKQNKNKYQQKVNNLFNQQDEQDEENMKDVLNILNENQNKNILINNTNSKQSIKQYLQDFCYNCQQLIPFCKCHFINDKINYQNSKFFIKQNKTKPIQNFYIYKQKSPLLKTTFQSINKNTRSDIKQYAYFENIKDFFSHYGIKQNKEDIPLLFQAQILSLLNEKQGKDYIIDIKNILKLPKFTRVYTSQDYGNQFINNINTKKSFNYLQKPPSLDKICYDIQEKQKNSKKALNNIISPWKNNRISQKKSMKNENINQNENSFVGDITVMFLECFAKSFPKKLPNPQNDQIFLIIFSVQNQKHNFQQKKIKNVKKQYLYIYIEINESISEILIVRSETDLIKLLILIVQKIDPDILCGWDTEQQSLGYIIQRCETLGIQISDYLSRCPSNIIDLLNVLQQSEFLSQNQKEQIFSNQNLSISNSINSLDNSSNAINSSSNDENEENLSKFQSNKLVKQKQVDFLQKSNSQNSIGGIINPKYKTQNDNTNIKGRMILNTWRVAKEEFKFTNYDLQNVYYELFGIKNPVFSNSKLSFWFNMQEKSIVLNYFLNRVQCIQQILEKMDTIQRTTASARLYGCDFESILTRGTQFIVEGVLNRVCKQIGFLLLSASKQQVSAQKILECTPLVLQPQKSFYVEQQQYQYLYIYFFKSPIIVLDFQSLYPSIIIAYNYCYSTCLGNINELYTEEGKKRLGVIRNYDFQLNSLKQIEEKLFISPNEVAFVKKSVRQGVLPQILHEFLLSRIMIKESAKYYKKNEYISKLLQARQQSIKNFMNVVYGYAGASFSGRMPCNDLADSIVDTGKYILQEVIRKINSNSKWNAKVVYGDTDSVFVICKGRNPKESHFLGEEIASEISKVFPYPIELKFEKVYSELVICSKKHYVGFKVQENFQNKVLDCKGMELVRRDGCESVQKILRECMYILFESKNLSLLKSYLVNQWSKVLNNQINFKDFVIAKEVKLGKYGDNKPPHAVVGLKNMQMDKMDKPKYGQRVQYLVVRGDFKAKIRDLVVSVQEFVNNKHKYSLNSFYYIKHQINAAVGRVLATMNIDINVFHIIQIYIYISFIQDWLEQIPKGITKKNIINEQKVLDFYNIQNCVICQNYSKEQICKNCQKNERNCSFLIENKIKLLKQDLIQNEKRCLNCSSFSFQNVEDVPCVEYNCSYFFEKKRAKDQFQAFGNIIKAYNDLFLNKDLYNNLK</sequence>
<dbReference type="PROSITE" id="PS00116">
    <property type="entry name" value="DNA_POLYMERASE_B"/>
    <property type="match status" value="1"/>
</dbReference>
<dbReference type="GO" id="GO:0000166">
    <property type="term" value="F:nucleotide binding"/>
    <property type="evidence" value="ECO:0007669"/>
    <property type="project" value="InterPro"/>
</dbReference>
<dbReference type="STRING" id="857967.G0QMA9"/>
<dbReference type="InterPro" id="IPR023211">
    <property type="entry name" value="DNA_pol_palm_dom_sf"/>
</dbReference>
<keyword evidence="8" id="KW-0175">Coiled coil</keyword>
<evidence type="ECO:0000259" key="9">
    <source>
        <dbReference type="Pfam" id="PF00136"/>
    </source>
</evidence>
<dbReference type="InterPro" id="IPR030559">
    <property type="entry name" value="PolZ_Rev3"/>
</dbReference>
<dbReference type="GO" id="GO:0046872">
    <property type="term" value="F:metal ion binding"/>
    <property type="evidence" value="ECO:0007669"/>
    <property type="project" value="UniProtKB-KW"/>
</dbReference>
<dbReference type="GO" id="GO:0005634">
    <property type="term" value="C:nucleus"/>
    <property type="evidence" value="ECO:0007669"/>
    <property type="project" value="TreeGrafter"/>
</dbReference>
<dbReference type="SUPFAM" id="SSF56672">
    <property type="entry name" value="DNA/RNA polymerases"/>
    <property type="match status" value="1"/>
</dbReference>
<comment type="catalytic activity">
    <reaction evidence="6 7">
        <text>DNA(n) + a 2'-deoxyribonucleoside 5'-triphosphate = DNA(n+1) + diphosphate</text>
        <dbReference type="Rhea" id="RHEA:22508"/>
        <dbReference type="Rhea" id="RHEA-COMP:17339"/>
        <dbReference type="Rhea" id="RHEA-COMP:17340"/>
        <dbReference type="ChEBI" id="CHEBI:33019"/>
        <dbReference type="ChEBI" id="CHEBI:61560"/>
        <dbReference type="ChEBI" id="CHEBI:173112"/>
        <dbReference type="EC" id="2.7.7.7"/>
    </reaction>
</comment>
<dbReference type="Proteomes" id="UP000008983">
    <property type="component" value="Unassembled WGS sequence"/>
</dbReference>
<keyword evidence="5 7" id="KW-0239">DNA-directed DNA polymerase</keyword>
<dbReference type="Pfam" id="PF24055">
    <property type="entry name" value="POL3_N"/>
    <property type="match status" value="1"/>
</dbReference>
<dbReference type="Gene3D" id="3.90.1600.10">
    <property type="entry name" value="Palm domain of DNA polymerase"/>
    <property type="match status" value="1"/>
</dbReference>
<dbReference type="Gene3D" id="3.30.420.10">
    <property type="entry name" value="Ribonuclease H-like superfamily/Ribonuclease H"/>
    <property type="match status" value="1"/>
</dbReference>
<feature type="domain" description="DNA polymerase zeta catalytic subunit N-terminal" evidence="11">
    <location>
        <begin position="27"/>
        <end position="56"/>
    </location>
</feature>
<keyword evidence="13" id="KW-1185">Reference proteome</keyword>
<dbReference type="SMART" id="SM00486">
    <property type="entry name" value="POLBc"/>
    <property type="match status" value="1"/>
</dbReference>
<dbReference type="RefSeq" id="XP_004037635.1">
    <property type="nucleotide sequence ID" value="XM_004037587.1"/>
</dbReference>
<dbReference type="InterPro" id="IPR006172">
    <property type="entry name" value="DNA-dir_DNA_pol_B"/>
</dbReference>
<dbReference type="InterPro" id="IPR056447">
    <property type="entry name" value="REV3_N"/>
</dbReference>
<dbReference type="InterPro" id="IPR012337">
    <property type="entry name" value="RNaseH-like_sf"/>
</dbReference>
<dbReference type="Gene3D" id="1.10.287.690">
    <property type="entry name" value="Helix hairpin bin"/>
    <property type="match status" value="1"/>
</dbReference>
<protein>
    <recommendedName>
        <fullName evidence="7">DNA polymerase</fullName>
        <ecNumber evidence="7">2.7.7.7</ecNumber>
    </recommendedName>
</protein>
<accession>G0QMA9</accession>
<dbReference type="Gene3D" id="1.10.132.60">
    <property type="entry name" value="DNA polymerase family B, C-terminal domain"/>
    <property type="match status" value="1"/>
</dbReference>
<dbReference type="InterPro" id="IPR006134">
    <property type="entry name" value="DNA-dir_DNA_pol_B_multi_dom"/>
</dbReference>
<comment type="similarity">
    <text evidence="1 7">Belongs to the DNA polymerase type-B family.</text>
</comment>
<evidence type="ECO:0000256" key="4">
    <source>
        <dbReference type="ARBA" id="ARBA00022723"/>
    </source>
</evidence>
<dbReference type="GO" id="GO:0000724">
    <property type="term" value="P:double-strand break repair via homologous recombination"/>
    <property type="evidence" value="ECO:0007669"/>
    <property type="project" value="TreeGrafter"/>
</dbReference>
<dbReference type="InterPro" id="IPR042087">
    <property type="entry name" value="DNA_pol_B_thumb"/>
</dbReference>
<evidence type="ECO:0000256" key="7">
    <source>
        <dbReference type="RuleBase" id="RU000442"/>
    </source>
</evidence>
<dbReference type="InterPro" id="IPR036397">
    <property type="entry name" value="RNaseH_sf"/>
</dbReference>
<evidence type="ECO:0000256" key="1">
    <source>
        <dbReference type="ARBA" id="ARBA00005755"/>
    </source>
</evidence>
<dbReference type="Pfam" id="PF00136">
    <property type="entry name" value="DNA_pol_B"/>
    <property type="match status" value="1"/>
</dbReference>
<dbReference type="eggNOG" id="KOG0968">
    <property type="taxonomic scope" value="Eukaryota"/>
</dbReference>
<evidence type="ECO:0000256" key="2">
    <source>
        <dbReference type="ARBA" id="ARBA00022679"/>
    </source>
</evidence>
<feature type="coiled-coil region" evidence="8">
    <location>
        <begin position="422"/>
        <end position="454"/>
    </location>
</feature>
<evidence type="ECO:0000259" key="11">
    <source>
        <dbReference type="Pfam" id="PF24065"/>
    </source>
</evidence>
<dbReference type="GO" id="GO:0042276">
    <property type="term" value="P:error-prone translesion synthesis"/>
    <property type="evidence" value="ECO:0007669"/>
    <property type="project" value="TreeGrafter"/>
</dbReference>
<evidence type="ECO:0000256" key="5">
    <source>
        <dbReference type="ARBA" id="ARBA00022932"/>
    </source>
</evidence>
<keyword evidence="4" id="KW-0479">Metal-binding</keyword>
<feature type="domain" description="DNA-directed DNA polymerase family B multifunctional" evidence="9">
    <location>
        <begin position="996"/>
        <end position="1458"/>
    </location>
</feature>
<name>G0QMA9_ICHMU</name>
<dbReference type="PRINTS" id="PR00106">
    <property type="entry name" value="DNAPOLB"/>
</dbReference>
<dbReference type="PANTHER" id="PTHR45812:SF1">
    <property type="entry name" value="DNA POLYMERASE ZETA CATALYTIC SUBUNIT"/>
    <property type="match status" value="1"/>
</dbReference>
<evidence type="ECO:0000313" key="13">
    <source>
        <dbReference type="Proteomes" id="UP000008983"/>
    </source>
</evidence>
<dbReference type="EC" id="2.7.7.7" evidence="7"/>
<organism evidence="12 13">
    <name type="scientific">Ichthyophthirius multifiliis</name>
    <name type="common">White spot disease agent</name>
    <name type="synonym">Ich</name>
    <dbReference type="NCBI Taxonomy" id="5932"/>
    <lineage>
        <taxon>Eukaryota</taxon>
        <taxon>Sar</taxon>
        <taxon>Alveolata</taxon>
        <taxon>Ciliophora</taxon>
        <taxon>Intramacronucleata</taxon>
        <taxon>Oligohymenophorea</taxon>
        <taxon>Hymenostomatida</taxon>
        <taxon>Ophryoglenina</taxon>
        <taxon>Ichthyophthirius</taxon>
    </lineage>
</organism>
<evidence type="ECO:0000313" key="12">
    <source>
        <dbReference type="EMBL" id="EGR33649.1"/>
    </source>
</evidence>
<dbReference type="SUPFAM" id="SSF53098">
    <property type="entry name" value="Ribonuclease H-like"/>
    <property type="match status" value="1"/>
</dbReference>
<evidence type="ECO:0000256" key="3">
    <source>
        <dbReference type="ARBA" id="ARBA00022695"/>
    </source>
</evidence>
<keyword evidence="3 7" id="KW-0548">Nucleotidyltransferase</keyword>
<reference evidence="12 13" key="1">
    <citation type="submission" date="2011-07" db="EMBL/GenBank/DDBJ databases">
        <authorList>
            <person name="Coyne R."/>
            <person name="Brami D."/>
            <person name="Johnson J."/>
            <person name="Hostetler J."/>
            <person name="Hannick L."/>
            <person name="Clark T."/>
            <person name="Cassidy-Hanley D."/>
            <person name="Inman J."/>
        </authorList>
    </citation>
    <scope>NUCLEOTIDE SEQUENCE [LARGE SCALE GENOMIC DNA]</scope>
    <source>
        <strain evidence="12 13">G5</strain>
    </source>
</reference>
<dbReference type="GO" id="GO:0003887">
    <property type="term" value="F:DNA-directed DNA polymerase activity"/>
    <property type="evidence" value="ECO:0007669"/>
    <property type="project" value="UniProtKB-KW"/>
</dbReference>
<dbReference type="InterPro" id="IPR043502">
    <property type="entry name" value="DNA/RNA_pol_sf"/>
</dbReference>
<dbReference type="InParanoid" id="G0QMA9"/>
<proteinExistence type="inferred from homology"/>
<evidence type="ECO:0000256" key="8">
    <source>
        <dbReference type="SAM" id="Coils"/>
    </source>
</evidence>
<dbReference type="GeneID" id="14909834"/>
<dbReference type="OMA" id="YFMHFYS"/>
<dbReference type="InterPro" id="IPR017964">
    <property type="entry name" value="DNA-dir_DNA_pol_B_CS"/>
</dbReference>
<dbReference type="Pfam" id="PF24065">
    <property type="entry name" value="REV3_N"/>
    <property type="match status" value="1"/>
</dbReference>
<evidence type="ECO:0000256" key="6">
    <source>
        <dbReference type="ARBA" id="ARBA00049244"/>
    </source>
</evidence>
<dbReference type="OrthoDB" id="2414538at2759"/>
<feature type="domain" description="DNA polymerase delta/zeta catalytic subunit N-terminal" evidence="10">
    <location>
        <begin position="103"/>
        <end position="172"/>
    </location>
</feature>
<dbReference type="GO" id="GO:0006260">
    <property type="term" value="P:DNA replication"/>
    <property type="evidence" value="ECO:0007669"/>
    <property type="project" value="UniProtKB-KW"/>
</dbReference>
<keyword evidence="7" id="KW-0235">DNA replication</keyword>
<dbReference type="EMBL" id="GL983413">
    <property type="protein sequence ID" value="EGR33649.1"/>
    <property type="molecule type" value="Genomic_DNA"/>
</dbReference>
<dbReference type="GO" id="GO:0016035">
    <property type="term" value="C:zeta DNA polymerase complex"/>
    <property type="evidence" value="ECO:0007669"/>
    <property type="project" value="InterPro"/>
</dbReference>
<evidence type="ECO:0000259" key="10">
    <source>
        <dbReference type="Pfam" id="PF24055"/>
    </source>
</evidence>
<gene>
    <name evidence="12" type="ORF">IMG5_047210</name>
</gene>
<keyword evidence="7" id="KW-0238">DNA-binding</keyword>
<keyword evidence="2 7" id="KW-0808">Transferase</keyword>
<dbReference type="PANTHER" id="PTHR45812">
    <property type="entry name" value="DNA POLYMERASE ZETA CATALYTIC SUBUNIT"/>
    <property type="match status" value="1"/>
</dbReference>
<dbReference type="InterPro" id="IPR056435">
    <property type="entry name" value="DPOD/Z_N"/>
</dbReference>